<dbReference type="PRINTS" id="PR00313">
    <property type="entry name" value="CABNDNGRPT"/>
</dbReference>
<dbReference type="RefSeq" id="WP_211327921.1">
    <property type="nucleotide sequence ID" value="NZ_RCCI01000010.1"/>
</dbReference>
<keyword evidence="3" id="KW-1185">Reference proteome</keyword>
<dbReference type="PANTHER" id="PTHR21559:SF21">
    <property type="entry name" value="DYSTROGLYCAN 1"/>
    <property type="match status" value="1"/>
</dbReference>
<feature type="non-terminal residue" evidence="2">
    <location>
        <position position="648"/>
    </location>
</feature>
<organism evidence="2 3">
    <name type="scientific">Sulfurisoma sediminicola</name>
    <dbReference type="NCBI Taxonomy" id="1381557"/>
    <lineage>
        <taxon>Bacteria</taxon>
        <taxon>Pseudomonadati</taxon>
        <taxon>Pseudomonadota</taxon>
        <taxon>Betaproteobacteria</taxon>
        <taxon>Nitrosomonadales</taxon>
        <taxon>Sterolibacteriaceae</taxon>
        <taxon>Sulfurisoma</taxon>
    </lineage>
</organism>
<dbReference type="PANTHER" id="PTHR21559">
    <property type="entry name" value="DYSTROGLYCAN-RELATED"/>
    <property type="match status" value="1"/>
</dbReference>
<dbReference type="Pfam" id="PF00353">
    <property type="entry name" value="HemolysinCabind"/>
    <property type="match status" value="4"/>
</dbReference>
<accession>A0A497X845</accession>
<dbReference type="InterPro" id="IPR006644">
    <property type="entry name" value="Cadg"/>
</dbReference>
<sequence>IVTWNSLNQDGSGWGIYAQRYNADGTPWLPQAIGTAGDDAIDLNGNTTAVEYLGLAGNDTLKGGSGNDRLIGGAGMDTFVFAGNGNGIDTIVDFETGDLISVAGANFSSPVVAGDGSDTGQNQVQISSADGHTTLYIGTDASAGADVQVRVAGTLAVTDLRASGTYIGLNTTLMVANPIADQNATEDSAFTFTVPADAFAHALPLTLSAAKTNGDPLPAWLTFDGSSGTFTGTPTNGEVGNFAIRVTAIDSGNAIARDEFALTIANSNDAPTVANPIADQIAAENQPFALTVPMTTFADVDVGDTLALSATLANGAALPAWIGFDPATRTFSGIPARADATTLQVKVTAVDGTGAGTSDVFQLRVYANTYTPPNSYVLLIGDSTNNVLVGTPNNDLLDGLAGADDMSGGEGSDAYVVDNAGDLVTENPDEGTDGVRSAIAYTLPDNVENLTLTGSSNVNGIGNGADNVILGNAGANRLEGLGGNDSLDGGAGADVLIGGSGDDAYFVDNAADVVIESSAAGLDRVFSAVSIRLPANVENLTLIGSAPISAFGNELDNAITGNGASNVIDGDAGNDILQGGAGNDIYVIASAKHHQQAEIADASGTDEVRFASQLPQSTLTLYAGDTGIERVVIGTGTAAAAVTIATTA</sequence>
<dbReference type="Pfam" id="PF05345">
    <property type="entry name" value="He_PIG"/>
    <property type="match status" value="2"/>
</dbReference>
<feature type="domain" description="Dystroglycan-type cadherin-like" evidence="1">
    <location>
        <begin position="174"/>
        <end position="271"/>
    </location>
</feature>
<dbReference type="InterPro" id="IPR011049">
    <property type="entry name" value="Serralysin-like_metalloprot_C"/>
</dbReference>
<dbReference type="InterPro" id="IPR013783">
    <property type="entry name" value="Ig-like_fold"/>
</dbReference>
<dbReference type="InterPro" id="IPR015919">
    <property type="entry name" value="Cadherin-like_sf"/>
</dbReference>
<evidence type="ECO:0000313" key="3">
    <source>
        <dbReference type="Proteomes" id="UP000268908"/>
    </source>
</evidence>
<feature type="domain" description="Dystroglycan-type cadherin-like" evidence="1">
    <location>
        <begin position="272"/>
        <end position="372"/>
    </location>
</feature>
<dbReference type="Gene3D" id="2.150.10.10">
    <property type="entry name" value="Serralysin-like metalloprotease, C-terminal"/>
    <property type="match status" value="4"/>
</dbReference>
<dbReference type="PROSITE" id="PS00330">
    <property type="entry name" value="HEMOLYSIN_CALCIUM"/>
    <property type="match status" value="2"/>
</dbReference>
<dbReference type="GO" id="GO:0016011">
    <property type="term" value="C:dystroglycan complex"/>
    <property type="evidence" value="ECO:0007669"/>
    <property type="project" value="TreeGrafter"/>
</dbReference>
<comment type="caution">
    <text evidence="2">The sequence shown here is derived from an EMBL/GenBank/DDBJ whole genome shotgun (WGS) entry which is preliminary data.</text>
</comment>
<dbReference type="SMART" id="SM00736">
    <property type="entry name" value="CADG"/>
    <property type="match status" value="2"/>
</dbReference>
<dbReference type="InterPro" id="IPR018511">
    <property type="entry name" value="Hemolysin-typ_Ca-bd_CS"/>
</dbReference>
<dbReference type="EMBL" id="RCCI01000010">
    <property type="protein sequence ID" value="RLJ61449.1"/>
    <property type="molecule type" value="Genomic_DNA"/>
</dbReference>
<dbReference type="GO" id="GO:0043236">
    <property type="term" value="F:laminin binding"/>
    <property type="evidence" value="ECO:0007669"/>
    <property type="project" value="TreeGrafter"/>
</dbReference>
<dbReference type="Proteomes" id="UP000268908">
    <property type="component" value="Unassembled WGS sequence"/>
</dbReference>
<dbReference type="Gene3D" id="2.60.40.10">
    <property type="entry name" value="Immunoglobulins"/>
    <property type="match status" value="2"/>
</dbReference>
<protein>
    <submittedName>
        <fullName evidence="2">Putative Ig domain-containing protein</fullName>
    </submittedName>
</protein>
<name>A0A497X845_9PROT</name>
<dbReference type="InterPro" id="IPR001343">
    <property type="entry name" value="Hemolysn_Ca-bd"/>
</dbReference>
<dbReference type="AlphaFoldDB" id="A0A497X845"/>
<dbReference type="GO" id="GO:0005509">
    <property type="term" value="F:calcium ion binding"/>
    <property type="evidence" value="ECO:0007669"/>
    <property type="project" value="InterPro"/>
</dbReference>
<reference evidence="2 3" key="1">
    <citation type="submission" date="2018-10" db="EMBL/GenBank/DDBJ databases">
        <title>Genomic Encyclopedia of Type Strains, Phase IV (KMG-IV): sequencing the most valuable type-strain genomes for metagenomic binning, comparative biology and taxonomic classification.</title>
        <authorList>
            <person name="Goeker M."/>
        </authorList>
    </citation>
    <scope>NUCLEOTIDE SEQUENCE [LARGE SCALE GENOMIC DNA]</scope>
    <source>
        <strain evidence="2 3">DSM 26916</strain>
    </source>
</reference>
<evidence type="ECO:0000313" key="2">
    <source>
        <dbReference type="EMBL" id="RLJ61449.1"/>
    </source>
</evidence>
<proteinExistence type="predicted"/>
<dbReference type="SUPFAM" id="SSF49313">
    <property type="entry name" value="Cadherin-like"/>
    <property type="match status" value="2"/>
</dbReference>
<gene>
    <name evidence="2" type="ORF">DFR35_2908</name>
</gene>
<evidence type="ECO:0000259" key="1">
    <source>
        <dbReference type="SMART" id="SM00736"/>
    </source>
</evidence>
<dbReference type="SUPFAM" id="SSF51120">
    <property type="entry name" value="beta-Roll"/>
    <property type="match status" value="3"/>
</dbReference>
<feature type="non-terminal residue" evidence="2">
    <location>
        <position position="1"/>
    </location>
</feature>